<dbReference type="InterPro" id="IPR002877">
    <property type="entry name" value="RNA_MeTrfase_FtsJ_dom"/>
</dbReference>
<evidence type="ECO:0000259" key="13">
    <source>
        <dbReference type="Pfam" id="PF01728"/>
    </source>
</evidence>
<dbReference type="AlphaFoldDB" id="A0AB33Z3U1"/>
<evidence type="ECO:0000313" key="14">
    <source>
        <dbReference type="EMBL" id="EPD13703.1"/>
    </source>
</evidence>
<comment type="catalytic activity">
    <reaction evidence="10 11">
        <text>uridine(2552) in 23S rRNA + S-adenosyl-L-methionine = 2'-O-methyluridine(2552) in 23S rRNA + S-adenosyl-L-homocysteine + H(+)</text>
        <dbReference type="Rhea" id="RHEA:42720"/>
        <dbReference type="Rhea" id="RHEA-COMP:10202"/>
        <dbReference type="Rhea" id="RHEA-COMP:10203"/>
        <dbReference type="ChEBI" id="CHEBI:15378"/>
        <dbReference type="ChEBI" id="CHEBI:57856"/>
        <dbReference type="ChEBI" id="CHEBI:59789"/>
        <dbReference type="ChEBI" id="CHEBI:65315"/>
        <dbReference type="ChEBI" id="CHEBI:74478"/>
        <dbReference type="EC" id="2.1.1.166"/>
    </reaction>
</comment>
<comment type="function">
    <text evidence="5 11">Specifically methylates the uridine in position 2552 of 23S rRNA at the 2'-O position of the ribose in the fully assembled 50S ribosomal subunit.</text>
</comment>
<keyword evidence="1 11" id="KW-0698">rRNA processing</keyword>
<reference evidence="14 15" key="1">
    <citation type="journal article" date="2013" name="Genome Announc.">
        <title>Genome Sequence of the Pyrene- and Fluoranthene-Degrading Bacterium Cycloclasticus sp. Strain PY97M.</title>
        <authorList>
            <person name="Cui Z."/>
            <person name="Xu G."/>
            <person name="Li Q."/>
            <person name="Gao W."/>
            <person name="Zheng L."/>
        </authorList>
    </citation>
    <scope>NUCLEOTIDE SEQUENCE [LARGE SCALE GENOMIC DNA]</scope>
    <source>
        <strain evidence="14 15">PY97M</strain>
    </source>
</reference>
<evidence type="ECO:0000256" key="11">
    <source>
        <dbReference type="HAMAP-Rule" id="MF_01547"/>
    </source>
</evidence>
<dbReference type="GO" id="GO:0008650">
    <property type="term" value="F:rRNA (uridine-2'-O-)-methyltransferase activity"/>
    <property type="evidence" value="ECO:0007669"/>
    <property type="project" value="UniProtKB-UniRule"/>
</dbReference>
<evidence type="ECO:0000256" key="3">
    <source>
        <dbReference type="ARBA" id="ARBA00022679"/>
    </source>
</evidence>
<dbReference type="Proteomes" id="UP000015462">
    <property type="component" value="Unassembled WGS sequence"/>
</dbReference>
<organism evidence="14 15">
    <name type="scientific">Cycloclasticus pugetii</name>
    <dbReference type="NCBI Taxonomy" id="34068"/>
    <lineage>
        <taxon>Bacteria</taxon>
        <taxon>Pseudomonadati</taxon>
        <taxon>Pseudomonadota</taxon>
        <taxon>Gammaproteobacteria</taxon>
        <taxon>Thiotrichales</taxon>
        <taxon>Piscirickettsiaceae</taxon>
        <taxon>Cycloclasticus</taxon>
    </lineage>
</organism>
<evidence type="ECO:0000256" key="12">
    <source>
        <dbReference type="PIRSR" id="PIRSR005461-1"/>
    </source>
</evidence>
<dbReference type="FunFam" id="3.40.50.150:FF:000005">
    <property type="entry name" value="Ribosomal RNA large subunit methyltransferase E"/>
    <property type="match status" value="1"/>
</dbReference>
<comment type="caution">
    <text evidence="14">The sequence shown here is derived from an EMBL/GenBank/DDBJ whole genome shotgun (WGS) entry which is preliminary data.</text>
</comment>
<feature type="domain" description="Ribosomal RNA methyltransferase FtsJ" evidence="13">
    <location>
        <begin position="29"/>
        <end position="203"/>
    </location>
</feature>
<dbReference type="NCBIfam" id="NF008390">
    <property type="entry name" value="PRK11188.1"/>
    <property type="match status" value="1"/>
</dbReference>
<keyword evidence="2 11" id="KW-0489">Methyltransferase</keyword>
<accession>A0AB33Z3U1</accession>
<dbReference type="InterPro" id="IPR029063">
    <property type="entry name" value="SAM-dependent_MTases_sf"/>
</dbReference>
<dbReference type="EC" id="2.1.1.166" evidence="6 11"/>
<dbReference type="Gene3D" id="3.40.50.150">
    <property type="entry name" value="Vaccinia Virus protein VP39"/>
    <property type="match status" value="1"/>
</dbReference>
<evidence type="ECO:0000256" key="5">
    <source>
        <dbReference type="ARBA" id="ARBA00037569"/>
    </source>
</evidence>
<evidence type="ECO:0000313" key="15">
    <source>
        <dbReference type="Proteomes" id="UP000015462"/>
    </source>
</evidence>
<comment type="subcellular location">
    <subcellularLocation>
        <location evidence="11">Cytoplasm</location>
    </subcellularLocation>
</comment>
<sequence>MTKHKNKQKWLDEHFNDEYVKKAQQMGLRSRAVFKLEEIDKKDRLLRPGQIVVDLGAAPGGWSEYAIKKITGDGRVIALDLLDIDPIDGVDFIKGDFSDDEVFERLQNLIGHQTVDIVMSDIAPNMSGSKAIDQPKSMYLAELALDFAKNSLNSRGSFLIKLFQGEGFDQYLQEAKKVFSTVLIRKPKASRARSREVYLLAKGLKL</sequence>
<evidence type="ECO:0000256" key="4">
    <source>
        <dbReference type="ARBA" id="ARBA00022691"/>
    </source>
</evidence>
<evidence type="ECO:0000256" key="1">
    <source>
        <dbReference type="ARBA" id="ARBA00022552"/>
    </source>
</evidence>
<dbReference type="GO" id="GO:0005737">
    <property type="term" value="C:cytoplasm"/>
    <property type="evidence" value="ECO:0007669"/>
    <property type="project" value="UniProtKB-SubCell"/>
</dbReference>
<dbReference type="PANTHER" id="PTHR10920:SF18">
    <property type="entry name" value="RRNA METHYLTRANSFERASE 2, MITOCHONDRIAL"/>
    <property type="match status" value="1"/>
</dbReference>
<dbReference type="SUPFAM" id="SSF53335">
    <property type="entry name" value="S-adenosyl-L-methionine-dependent methyltransferases"/>
    <property type="match status" value="1"/>
</dbReference>
<dbReference type="PIRSF" id="PIRSF005461">
    <property type="entry name" value="23S_rRNA_mtase"/>
    <property type="match status" value="1"/>
</dbReference>
<evidence type="ECO:0000256" key="10">
    <source>
        <dbReference type="ARBA" id="ARBA00048970"/>
    </source>
</evidence>
<dbReference type="InterPro" id="IPR050082">
    <property type="entry name" value="RNA_methyltr_RlmE"/>
</dbReference>
<dbReference type="Pfam" id="PF01728">
    <property type="entry name" value="FtsJ"/>
    <property type="match status" value="1"/>
</dbReference>
<evidence type="ECO:0000256" key="6">
    <source>
        <dbReference type="ARBA" id="ARBA00038861"/>
    </source>
</evidence>
<keyword evidence="3 11" id="KW-0808">Transferase</keyword>
<feature type="active site" description="Proton acceptor" evidence="11 12">
    <location>
        <position position="161"/>
    </location>
</feature>
<keyword evidence="15" id="KW-1185">Reference proteome</keyword>
<feature type="binding site" evidence="11">
    <location>
        <position position="62"/>
    </location>
    <ligand>
        <name>S-adenosyl-L-methionine</name>
        <dbReference type="ChEBI" id="CHEBI:59789"/>
    </ligand>
</feature>
<feature type="binding site" evidence="11">
    <location>
        <position position="60"/>
    </location>
    <ligand>
        <name>S-adenosyl-L-methionine</name>
        <dbReference type="ChEBI" id="CHEBI:59789"/>
    </ligand>
</feature>
<dbReference type="HAMAP" id="MF_01547">
    <property type="entry name" value="RNA_methyltr_E"/>
    <property type="match status" value="1"/>
</dbReference>
<comment type="similarity">
    <text evidence="11">Belongs to the class I-like SAM-binding methyltransferase superfamily. RNA methyltransferase RlmE family.</text>
</comment>
<dbReference type="RefSeq" id="WP_016390055.1">
    <property type="nucleotide sequence ID" value="NZ_KE646806.1"/>
</dbReference>
<feature type="binding site" evidence="11">
    <location>
        <position position="80"/>
    </location>
    <ligand>
        <name>S-adenosyl-L-methionine</name>
        <dbReference type="ChEBI" id="CHEBI:59789"/>
    </ligand>
</feature>
<name>A0AB33Z3U1_9GAMM</name>
<keyword evidence="11" id="KW-0963">Cytoplasm</keyword>
<feature type="binding site" evidence="11">
    <location>
        <position position="121"/>
    </location>
    <ligand>
        <name>S-adenosyl-L-methionine</name>
        <dbReference type="ChEBI" id="CHEBI:59789"/>
    </ligand>
</feature>
<keyword evidence="4 11" id="KW-0949">S-adenosyl-L-methionine</keyword>
<proteinExistence type="inferred from homology"/>
<evidence type="ECO:0000256" key="2">
    <source>
        <dbReference type="ARBA" id="ARBA00022603"/>
    </source>
</evidence>
<gene>
    <name evidence="11" type="primary">rlmE</name>
    <name evidence="11" type="synonym">ftsJ</name>
    <name evidence="11" type="synonym">rrmJ</name>
    <name evidence="14" type="ORF">L196_04181</name>
</gene>
<feature type="binding site" evidence="11">
    <location>
        <position position="96"/>
    </location>
    <ligand>
        <name>S-adenosyl-L-methionine</name>
        <dbReference type="ChEBI" id="CHEBI:59789"/>
    </ligand>
</feature>
<dbReference type="EMBL" id="ASHL01000002">
    <property type="protein sequence ID" value="EPD13703.1"/>
    <property type="molecule type" value="Genomic_DNA"/>
</dbReference>
<evidence type="ECO:0000256" key="9">
    <source>
        <dbReference type="ARBA" id="ARBA00042745"/>
    </source>
</evidence>
<evidence type="ECO:0000256" key="8">
    <source>
        <dbReference type="ARBA" id="ARBA00041995"/>
    </source>
</evidence>
<evidence type="ECO:0000256" key="7">
    <source>
        <dbReference type="ARBA" id="ARBA00041129"/>
    </source>
</evidence>
<dbReference type="InterPro" id="IPR015507">
    <property type="entry name" value="rRNA-MeTfrase_E"/>
</dbReference>
<dbReference type="PANTHER" id="PTHR10920">
    <property type="entry name" value="RIBOSOMAL RNA METHYLTRANSFERASE"/>
    <property type="match status" value="1"/>
</dbReference>
<protein>
    <recommendedName>
        <fullName evidence="7 11">Ribosomal RNA large subunit methyltransferase E</fullName>
        <ecNumber evidence="6 11">2.1.1.166</ecNumber>
    </recommendedName>
    <alternativeName>
        <fullName evidence="9 11">23S rRNA Um2552 methyltransferase</fullName>
    </alternativeName>
    <alternativeName>
        <fullName evidence="8 11">rRNA (uridine-2'-O-)-methyltransferase</fullName>
    </alternativeName>
</protein>